<feature type="compositionally biased region" description="Low complexity" evidence="1">
    <location>
        <begin position="8"/>
        <end position="23"/>
    </location>
</feature>
<dbReference type="Gene3D" id="1.10.150.320">
    <property type="entry name" value="Photosystem II 12 kDa extrinsic protein"/>
    <property type="match status" value="1"/>
</dbReference>
<organism evidence="3 4">
    <name type="scientific">Arthrobacter subterraneus</name>
    <dbReference type="NCBI Taxonomy" id="335973"/>
    <lineage>
        <taxon>Bacteria</taxon>
        <taxon>Bacillati</taxon>
        <taxon>Actinomycetota</taxon>
        <taxon>Actinomycetes</taxon>
        <taxon>Micrococcales</taxon>
        <taxon>Micrococcaceae</taxon>
        <taxon>Arthrobacter</taxon>
    </lineage>
</organism>
<dbReference type="PANTHER" id="PTHR21180:SF32">
    <property type="entry name" value="ENDONUCLEASE_EXONUCLEASE_PHOSPHATASE FAMILY DOMAIN-CONTAINING PROTEIN 1"/>
    <property type="match status" value="1"/>
</dbReference>
<proteinExistence type="predicted"/>
<dbReference type="AlphaFoldDB" id="A0A1G8EUC6"/>
<reference evidence="3 4" key="1">
    <citation type="submission" date="2016-10" db="EMBL/GenBank/DDBJ databases">
        <authorList>
            <person name="de Groot N.N."/>
        </authorList>
    </citation>
    <scope>NUCLEOTIDE SEQUENCE [LARGE SCALE GENOMIC DNA]</scope>
    <source>
        <strain evidence="3 4">NP_1H</strain>
    </source>
</reference>
<sequence length="256" mass="24988">MDPGPEFASAEAGPAGVAGAVARAQPPRRWAATRRAALMAAGCALAVGGWQFAGTDRSPAEVVPINADARPSSRPAPGAGPAAERSSPPGNGEPAGKGEAGGGAGEGTPASGAGTVVVHVAGAVQAPGVVEAAAGSRVFEVLERAGGALPEADLSAVNLAAAVLDGQQILVPRIGEPLPPPDAGAAAAAGQTAAPVNINTAGAADLEVLPRVGPVLAERIVQWRTEHGSFTRPEDLDAVPGIGPAMLEALLPLVTV</sequence>
<dbReference type="SMART" id="SM00278">
    <property type="entry name" value="HhH1"/>
    <property type="match status" value="2"/>
</dbReference>
<dbReference type="STRING" id="335973.SAMN04488693_102249"/>
<feature type="domain" description="Helix-hairpin-helix DNA-binding motif class 1" evidence="2">
    <location>
        <begin position="234"/>
        <end position="253"/>
    </location>
</feature>
<feature type="region of interest" description="Disordered" evidence="1">
    <location>
        <begin position="1"/>
        <end position="23"/>
    </location>
</feature>
<feature type="compositionally biased region" description="Gly residues" evidence="1">
    <location>
        <begin position="93"/>
        <end position="106"/>
    </location>
</feature>
<dbReference type="Gene3D" id="3.10.560.10">
    <property type="entry name" value="Outer membrane lipoprotein wza domain like"/>
    <property type="match status" value="1"/>
</dbReference>
<evidence type="ECO:0000256" key="1">
    <source>
        <dbReference type="SAM" id="MobiDB-lite"/>
    </source>
</evidence>
<keyword evidence="4" id="KW-1185">Reference proteome</keyword>
<dbReference type="InterPro" id="IPR010994">
    <property type="entry name" value="RuvA_2-like"/>
</dbReference>
<dbReference type="SUPFAM" id="SSF47781">
    <property type="entry name" value="RuvA domain 2-like"/>
    <property type="match status" value="1"/>
</dbReference>
<dbReference type="GO" id="GO:0015627">
    <property type="term" value="C:type II protein secretion system complex"/>
    <property type="evidence" value="ECO:0007669"/>
    <property type="project" value="TreeGrafter"/>
</dbReference>
<dbReference type="GO" id="GO:0006281">
    <property type="term" value="P:DNA repair"/>
    <property type="evidence" value="ECO:0007669"/>
    <property type="project" value="InterPro"/>
</dbReference>
<dbReference type="GO" id="GO:0003677">
    <property type="term" value="F:DNA binding"/>
    <property type="evidence" value="ECO:0007669"/>
    <property type="project" value="InterPro"/>
</dbReference>
<evidence type="ECO:0000259" key="2">
    <source>
        <dbReference type="SMART" id="SM00278"/>
    </source>
</evidence>
<feature type="region of interest" description="Disordered" evidence="1">
    <location>
        <begin position="67"/>
        <end position="110"/>
    </location>
</feature>
<accession>A0A1G8EUC6</accession>
<dbReference type="PANTHER" id="PTHR21180">
    <property type="entry name" value="ENDONUCLEASE/EXONUCLEASE/PHOSPHATASE FAMILY DOMAIN-CONTAINING PROTEIN 1"/>
    <property type="match status" value="1"/>
</dbReference>
<name>A0A1G8EUC6_9MICC</name>
<dbReference type="InterPro" id="IPR051675">
    <property type="entry name" value="Endo/Exo/Phosphatase_dom_1"/>
</dbReference>
<dbReference type="EMBL" id="FNDT01000002">
    <property type="protein sequence ID" value="SDH73512.1"/>
    <property type="molecule type" value="Genomic_DNA"/>
</dbReference>
<gene>
    <name evidence="3" type="ORF">SAMN04488693_102249</name>
</gene>
<dbReference type="GO" id="GO:0015628">
    <property type="term" value="P:protein secretion by the type II secretion system"/>
    <property type="evidence" value="ECO:0007669"/>
    <property type="project" value="TreeGrafter"/>
</dbReference>
<feature type="domain" description="Helix-hairpin-helix DNA-binding motif class 1" evidence="2">
    <location>
        <begin position="204"/>
        <end position="223"/>
    </location>
</feature>
<dbReference type="OrthoDB" id="9758724at2"/>
<dbReference type="Pfam" id="PF12836">
    <property type="entry name" value="HHH_3"/>
    <property type="match status" value="1"/>
</dbReference>
<feature type="compositionally biased region" description="Low complexity" evidence="1">
    <location>
        <begin position="67"/>
        <end position="92"/>
    </location>
</feature>
<dbReference type="InterPro" id="IPR003583">
    <property type="entry name" value="Hlx-hairpin-Hlx_DNA-bd_motif"/>
</dbReference>
<dbReference type="Proteomes" id="UP000199258">
    <property type="component" value="Unassembled WGS sequence"/>
</dbReference>
<evidence type="ECO:0000313" key="3">
    <source>
        <dbReference type="EMBL" id="SDH73512.1"/>
    </source>
</evidence>
<protein>
    <submittedName>
        <fullName evidence="3">Competence protein ComEA</fullName>
    </submittedName>
</protein>
<dbReference type="InterPro" id="IPR019554">
    <property type="entry name" value="Soluble_ligand-bd"/>
</dbReference>
<evidence type="ECO:0000313" key="4">
    <source>
        <dbReference type="Proteomes" id="UP000199258"/>
    </source>
</evidence>
<dbReference type="Pfam" id="PF10531">
    <property type="entry name" value="SLBB"/>
    <property type="match status" value="1"/>
</dbReference>